<protein>
    <submittedName>
        <fullName evidence="1">Uncharacterized protein</fullName>
    </submittedName>
</protein>
<keyword evidence="2" id="KW-1185">Reference proteome</keyword>
<dbReference type="EMBL" id="NBIV01000092">
    <property type="protein sequence ID" value="PXF44406.1"/>
    <property type="molecule type" value="Genomic_DNA"/>
</dbReference>
<accession>A0A2V3IQM9</accession>
<name>A0A2V3IQM9_9FLOR</name>
<evidence type="ECO:0000313" key="1">
    <source>
        <dbReference type="EMBL" id="PXF44406.1"/>
    </source>
</evidence>
<proteinExistence type="predicted"/>
<evidence type="ECO:0000313" key="2">
    <source>
        <dbReference type="Proteomes" id="UP000247409"/>
    </source>
</evidence>
<dbReference type="Proteomes" id="UP000247409">
    <property type="component" value="Unassembled WGS sequence"/>
</dbReference>
<gene>
    <name evidence="1" type="ORF">BWQ96_05849</name>
</gene>
<dbReference type="AlphaFoldDB" id="A0A2V3IQM9"/>
<sequence>MDSPSFVAHNSYMELSYGASPNCNASTPACSFPTHASSQPSPPAPLCFAQTVPRAHVSYPCSAPTLATIPTTEPEEREEDVDNLNQDDWLHPEEIHKPVCAALRLLIPPSKPIPVPKARPRARVTPVYSPPPLPDARPIVAHFLRREARKRGENVESFVEPDVNYRRMQQPLPFDTSAFVDPDEIVPGRPETADAYLRRRAYFDEKDFF</sequence>
<reference evidence="1 2" key="1">
    <citation type="journal article" date="2018" name="Mol. Biol. Evol.">
        <title>Analysis of the draft genome of the red seaweed Gracilariopsis chorda provides insights into genome size evolution in Rhodophyta.</title>
        <authorList>
            <person name="Lee J."/>
            <person name="Yang E.C."/>
            <person name="Graf L."/>
            <person name="Yang J.H."/>
            <person name="Qiu H."/>
            <person name="Zel Zion U."/>
            <person name="Chan C.X."/>
            <person name="Stephens T.G."/>
            <person name="Weber A.P.M."/>
            <person name="Boo G.H."/>
            <person name="Boo S.M."/>
            <person name="Kim K.M."/>
            <person name="Shin Y."/>
            <person name="Jung M."/>
            <person name="Lee S.J."/>
            <person name="Yim H.S."/>
            <person name="Lee J.H."/>
            <person name="Bhattacharya D."/>
            <person name="Yoon H.S."/>
        </authorList>
    </citation>
    <scope>NUCLEOTIDE SEQUENCE [LARGE SCALE GENOMIC DNA]</scope>
    <source>
        <strain evidence="1 2">SKKU-2015</strain>
        <tissue evidence="1">Whole body</tissue>
    </source>
</reference>
<organism evidence="1 2">
    <name type="scientific">Gracilariopsis chorda</name>
    <dbReference type="NCBI Taxonomy" id="448386"/>
    <lineage>
        <taxon>Eukaryota</taxon>
        <taxon>Rhodophyta</taxon>
        <taxon>Florideophyceae</taxon>
        <taxon>Rhodymeniophycidae</taxon>
        <taxon>Gracilariales</taxon>
        <taxon>Gracilariaceae</taxon>
        <taxon>Gracilariopsis</taxon>
    </lineage>
</organism>
<comment type="caution">
    <text evidence="1">The sequence shown here is derived from an EMBL/GenBank/DDBJ whole genome shotgun (WGS) entry which is preliminary data.</text>
</comment>